<comment type="catalytic activity">
    <reaction evidence="7">
        <text>(R)-2-hydroxyglutarate + A = 2-oxoglutarate + AH2</text>
        <dbReference type="Rhea" id="RHEA:38295"/>
        <dbReference type="ChEBI" id="CHEBI:13193"/>
        <dbReference type="ChEBI" id="CHEBI:15801"/>
        <dbReference type="ChEBI" id="CHEBI:16810"/>
        <dbReference type="ChEBI" id="CHEBI:17499"/>
        <dbReference type="EC" id="1.1.99.39"/>
    </reaction>
</comment>
<dbReference type="FunFam" id="3.30.70.2190:FF:000001">
    <property type="entry name" value="D-2-hydroxyglutarate dehydrogenase mitochondrial"/>
    <property type="match status" value="1"/>
</dbReference>
<evidence type="ECO:0000256" key="4">
    <source>
        <dbReference type="ARBA" id="ARBA00022827"/>
    </source>
</evidence>
<sequence length="526" mass="55429">MFLTSSGQARSGLLWALRHVRRASGAPARDPRFAALEDSDLQFFDSVLGAGGVVTDPHSLQPFNEDWLGKYKGSTRVALKPKTTEQAAAILRHCNSRRLAVVPQGGNTGLVGGSVPVYDEVVVSTVCMNKVLSFDTVSGTLTAQAGCILEALDSHVAGHGYCMPLDLGAKGSCQIGGNVSTNAGGLRLLRYGSLHGSVLGLEAVLPGGEVLDLLTTLRKDNTGYDLKQLFIGAEGTLGLVTAVAIQCPPRPLAVNVAYLAVPTFAVAQQVLVAAKRQLGEVLSAFEFLDRESLAITLRHLPGTKDPLPGCQAPIFLVVETSGSSAAHDSDKLERFLEGVMEEGLVLDGVLAQDSAQVQQVWQLREGITTALRHRGAVYKYDVSLPISQMYALVEEMRTRLTTALPHLAGSSGGAGSGGGGGGDGSDDDGPPIRVAGYGHLGDGNLHLNISVPGYSKEICEQIEPYVYEWTAQHRGSVSAEHGLGLMKAGCIGYSKPPAAVAVMRQIKAALDPHGIMNPYKVLPPEL</sequence>
<dbReference type="FunFam" id="1.10.45.10:FF:000001">
    <property type="entry name" value="D-lactate dehydrogenase mitochondrial"/>
    <property type="match status" value="1"/>
</dbReference>
<evidence type="ECO:0000256" key="6">
    <source>
        <dbReference type="ARBA" id="ARBA00039003"/>
    </source>
</evidence>
<comment type="cofactor">
    <cofactor evidence="1">
        <name>FAD</name>
        <dbReference type="ChEBI" id="CHEBI:57692"/>
    </cofactor>
</comment>
<gene>
    <name evidence="10" type="ORF">D9Q98_004735</name>
</gene>
<dbReference type="InterPro" id="IPR016167">
    <property type="entry name" value="FAD-bd_PCMH_sub1"/>
</dbReference>
<keyword evidence="5" id="KW-0560">Oxidoreductase</keyword>
<dbReference type="Gene3D" id="3.30.70.2190">
    <property type="match status" value="1"/>
</dbReference>
<dbReference type="OrthoDB" id="5332616at2759"/>
<dbReference type="PANTHER" id="PTHR43716">
    <property type="entry name" value="D-2-HYDROXYGLUTARATE DEHYDROGENASE, MITOCHONDRIAL"/>
    <property type="match status" value="1"/>
</dbReference>
<dbReference type="SUPFAM" id="SSF55103">
    <property type="entry name" value="FAD-linked oxidases, C-terminal domain"/>
    <property type="match status" value="1"/>
</dbReference>
<evidence type="ECO:0000256" key="1">
    <source>
        <dbReference type="ARBA" id="ARBA00001974"/>
    </source>
</evidence>
<evidence type="ECO:0000256" key="5">
    <source>
        <dbReference type="ARBA" id="ARBA00023002"/>
    </source>
</evidence>
<reference evidence="10" key="2">
    <citation type="submission" date="2020-11" db="EMBL/GenBank/DDBJ databases">
        <authorList>
            <person name="Cecchin M."/>
            <person name="Marcolungo L."/>
            <person name="Rossato M."/>
            <person name="Girolomoni L."/>
            <person name="Cosentino E."/>
            <person name="Cuine S."/>
            <person name="Li-Beisson Y."/>
            <person name="Delledonne M."/>
            <person name="Ballottari M."/>
        </authorList>
    </citation>
    <scope>NUCLEOTIDE SEQUENCE</scope>
    <source>
        <strain evidence="10">211/11P</strain>
        <tissue evidence="10">Whole cell</tissue>
    </source>
</reference>
<feature type="region of interest" description="Disordered" evidence="8">
    <location>
        <begin position="407"/>
        <end position="433"/>
    </location>
</feature>
<evidence type="ECO:0000256" key="2">
    <source>
        <dbReference type="ARBA" id="ARBA00008000"/>
    </source>
</evidence>
<feature type="compositionally biased region" description="Gly residues" evidence="8">
    <location>
        <begin position="410"/>
        <end position="423"/>
    </location>
</feature>
<dbReference type="Pfam" id="PF02913">
    <property type="entry name" value="FAD-oxidase_C"/>
    <property type="match status" value="1"/>
</dbReference>
<protein>
    <recommendedName>
        <fullName evidence="6">D-2-hydroxyglutarate dehydrogenase</fullName>
        <ecNumber evidence="6">1.1.99.39</ecNumber>
    </recommendedName>
</protein>
<comment type="similarity">
    <text evidence="2">Belongs to the FAD-binding oxidoreductase/transferase type 4 family.</text>
</comment>
<dbReference type="InterPro" id="IPR036318">
    <property type="entry name" value="FAD-bd_PCMH-like_sf"/>
</dbReference>
<dbReference type="InterPro" id="IPR051264">
    <property type="entry name" value="FAD-oxidored/transferase_4"/>
</dbReference>
<dbReference type="FunFam" id="3.30.70.2740:FF:000002">
    <property type="entry name" value="D-2-hydroxyglutarate dehydrogenase mitochondrial"/>
    <property type="match status" value="1"/>
</dbReference>
<organism evidence="10 11">
    <name type="scientific">Chlorella vulgaris</name>
    <name type="common">Green alga</name>
    <dbReference type="NCBI Taxonomy" id="3077"/>
    <lineage>
        <taxon>Eukaryota</taxon>
        <taxon>Viridiplantae</taxon>
        <taxon>Chlorophyta</taxon>
        <taxon>core chlorophytes</taxon>
        <taxon>Trebouxiophyceae</taxon>
        <taxon>Chlorellales</taxon>
        <taxon>Chlorellaceae</taxon>
        <taxon>Chlorella clade</taxon>
        <taxon>Chlorella</taxon>
    </lineage>
</organism>
<dbReference type="InterPro" id="IPR004113">
    <property type="entry name" value="FAD-bd_oxidored_4_C"/>
</dbReference>
<dbReference type="InterPro" id="IPR016169">
    <property type="entry name" value="FAD-bd_PCMH_sub2"/>
</dbReference>
<dbReference type="Pfam" id="PF01565">
    <property type="entry name" value="FAD_binding_4"/>
    <property type="match status" value="1"/>
</dbReference>
<dbReference type="InterPro" id="IPR016166">
    <property type="entry name" value="FAD-bd_PCMH"/>
</dbReference>
<dbReference type="GO" id="GO:0051990">
    <property type="term" value="F:(R)-2-hydroxyglutarate dehydrogenase activity"/>
    <property type="evidence" value="ECO:0007669"/>
    <property type="project" value="UniProtKB-EC"/>
</dbReference>
<evidence type="ECO:0000313" key="10">
    <source>
        <dbReference type="EMBL" id="KAI3431689.1"/>
    </source>
</evidence>
<dbReference type="InterPro" id="IPR016164">
    <property type="entry name" value="FAD-linked_Oxase-like_C"/>
</dbReference>
<proteinExistence type="inferred from homology"/>
<dbReference type="Gene3D" id="3.30.70.2740">
    <property type="match status" value="1"/>
</dbReference>
<reference evidence="10" key="1">
    <citation type="journal article" date="2019" name="Plant J.">
        <title>Chlorella vulgaris genome assembly and annotation reveals the molecular basis for metabolic acclimation to high light conditions.</title>
        <authorList>
            <person name="Cecchin M."/>
            <person name="Marcolungo L."/>
            <person name="Rossato M."/>
            <person name="Girolomoni L."/>
            <person name="Cosentino E."/>
            <person name="Cuine S."/>
            <person name="Li-Beisson Y."/>
            <person name="Delledonne M."/>
            <person name="Ballottari M."/>
        </authorList>
    </citation>
    <scope>NUCLEOTIDE SEQUENCE</scope>
    <source>
        <strain evidence="10">211/11P</strain>
    </source>
</reference>
<evidence type="ECO:0000256" key="3">
    <source>
        <dbReference type="ARBA" id="ARBA00022630"/>
    </source>
</evidence>
<dbReference type="GO" id="GO:0071949">
    <property type="term" value="F:FAD binding"/>
    <property type="evidence" value="ECO:0007669"/>
    <property type="project" value="InterPro"/>
</dbReference>
<dbReference type="AlphaFoldDB" id="A0A9D4YY80"/>
<accession>A0A9D4YY80</accession>
<dbReference type="EMBL" id="SIDB01000006">
    <property type="protein sequence ID" value="KAI3431689.1"/>
    <property type="molecule type" value="Genomic_DNA"/>
</dbReference>
<dbReference type="EC" id="1.1.99.39" evidence="6"/>
<dbReference type="Gene3D" id="3.30.43.10">
    <property type="entry name" value="Uridine Diphospho-n-acetylenolpyruvylglucosamine Reductase, domain 2"/>
    <property type="match status" value="1"/>
</dbReference>
<evidence type="ECO:0000313" key="11">
    <source>
        <dbReference type="Proteomes" id="UP001055712"/>
    </source>
</evidence>
<dbReference type="Gene3D" id="3.30.465.10">
    <property type="match status" value="1"/>
</dbReference>
<dbReference type="PROSITE" id="PS51387">
    <property type="entry name" value="FAD_PCMH"/>
    <property type="match status" value="1"/>
</dbReference>
<dbReference type="Proteomes" id="UP001055712">
    <property type="component" value="Unassembled WGS sequence"/>
</dbReference>
<dbReference type="InterPro" id="IPR016171">
    <property type="entry name" value="Vanillyl_alc_oxidase_C-sub2"/>
</dbReference>
<comment type="caution">
    <text evidence="10">The sequence shown here is derived from an EMBL/GenBank/DDBJ whole genome shotgun (WGS) entry which is preliminary data.</text>
</comment>
<name>A0A9D4YY80_CHLVU</name>
<keyword evidence="3" id="KW-0285">Flavoprotein</keyword>
<keyword evidence="4" id="KW-0274">FAD</keyword>
<evidence type="ECO:0000259" key="9">
    <source>
        <dbReference type="PROSITE" id="PS51387"/>
    </source>
</evidence>
<evidence type="ECO:0000256" key="8">
    <source>
        <dbReference type="SAM" id="MobiDB-lite"/>
    </source>
</evidence>
<dbReference type="GO" id="GO:0005739">
    <property type="term" value="C:mitochondrion"/>
    <property type="evidence" value="ECO:0007669"/>
    <property type="project" value="TreeGrafter"/>
</dbReference>
<keyword evidence="11" id="KW-1185">Reference proteome</keyword>
<dbReference type="Gene3D" id="1.10.45.10">
    <property type="entry name" value="Vanillyl-alcohol Oxidase, Chain A, domain 4"/>
    <property type="match status" value="1"/>
</dbReference>
<feature type="domain" description="FAD-binding PCMH-type" evidence="9">
    <location>
        <begin position="71"/>
        <end position="250"/>
    </location>
</feature>
<dbReference type="PANTHER" id="PTHR43716:SF1">
    <property type="entry name" value="D-2-HYDROXYGLUTARATE DEHYDROGENASE, MITOCHONDRIAL"/>
    <property type="match status" value="1"/>
</dbReference>
<evidence type="ECO:0000256" key="7">
    <source>
        <dbReference type="ARBA" id="ARBA00051778"/>
    </source>
</evidence>
<dbReference type="InterPro" id="IPR006094">
    <property type="entry name" value="Oxid_FAD_bind_N"/>
</dbReference>
<dbReference type="SUPFAM" id="SSF56176">
    <property type="entry name" value="FAD-binding/transporter-associated domain-like"/>
    <property type="match status" value="1"/>
</dbReference>
<dbReference type="FunFam" id="3.30.43.10:FF:000002">
    <property type="entry name" value="D-2-hydroxyglutarate dehydrogenase, mitochondrial"/>
    <property type="match status" value="1"/>
</dbReference>
<dbReference type="FunFam" id="3.30.465.10:FF:000001">
    <property type="entry name" value="D-2-hydroxyglutarate dehydrogenase, mitochondrial"/>
    <property type="match status" value="1"/>
</dbReference>